<dbReference type="Pfam" id="PF00795">
    <property type="entry name" value="CN_hydrolase"/>
    <property type="match status" value="1"/>
</dbReference>
<protein>
    <submittedName>
        <fullName evidence="3">Carbon-nitrogen hydrolase family protein</fullName>
    </submittedName>
</protein>
<dbReference type="AlphaFoldDB" id="A0A3M8DGS7"/>
<organism evidence="3 4">
    <name type="scientific">Brevibacillus fluminis</name>
    <dbReference type="NCBI Taxonomy" id="511487"/>
    <lineage>
        <taxon>Bacteria</taxon>
        <taxon>Bacillati</taxon>
        <taxon>Bacillota</taxon>
        <taxon>Bacilli</taxon>
        <taxon>Bacillales</taxon>
        <taxon>Paenibacillaceae</taxon>
        <taxon>Brevibacillus</taxon>
    </lineage>
</organism>
<evidence type="ECO:0000313" key="3">
    <source>
        <dbReference type="EMBL" id="RNB87216.1"/>
    </source>
</evidence>
<dbReference type="PANTHER" id="PTHR23088:SF27">
    <property type="entry name" value="DEAMINATED GLUTATHIONE AMIDASE"/>
    <property type="match status" value="1"/>
</dbReference>
<dbReference type="Gene3D" id="3.60.110.10">
    <property type="entry name" value="Carbon-nitrogen hydrolase"/>
    <property type="match status" value="1"/>
</dbReference>
<dbReference type="Proteomes" id="UP000271031">
    <property type="component" value="Unassembled WGS sequence"/>
</dbReference>
<dbReference type="SUPFAM" id="SSF56317">
    <property type="entry name" value="Carbon-nitrogen hydrolase"/>
    <property type="match status" value="1"/>
</dbReference>
<proteinExistence type="inferred from homology"/>
<name>A0A3M8DGS7_9BACL</name>
<accession>A0A3M8DGS7</accession>
<evidence type="ECO:0000313" key="4">
    <source>
        <dbReference type="Proteomes" id="UP000271031"/>
    </source>
</evidence>
<keyword evidence="4" id="KW-1185">Reference proteome</keyword>
<evidence type="ECO:0000256" key="1">
    <source>
        <dbReference type="ARBA" id="ARBA00010613"/>
    </source>
</evidence>
<sequence>MSHTRGGEKVSKYLNVGVIQMSVSRDKATNLKRIAEKVQSLMDSFQKPECIVGVEGGIGLSSPETIPGPATDFLCELAKLHGVYLVAGTMLETSDELQEGEYYHSAPVINPNGEIIAVYRKLCPFTPMEAEVVPGKEYVVFDIAEKQAKVGVMIGYDMSFPEVSRNLTLSGAEILIRLASDIDPLYELYKEFPIARASENQVYFVSVNAIGHGAHGTAYGHSMIASPEAFKLWEAGSSESFCTLTLDLELVKTCMEYGTYYKDQMINHLGHFNPPMPYAGRLSEAPLYKKQRT</sequence>
<dbReference type="EMBL" id="RHHQ01000012">
    <property type="protein sequence ID" value="RNB87216.1"/>
    <property type="molecule type" value="Genomic_DNA"/>
</dbReference>
<dbReference type="GO" id="GO:0016787">
    <property type="term" value="F:hydrolase activity"/>
    <property type="evidence" value="ECO:0007669"/>
    <property type="project" value="UniProtKB-KW"/>
</dbReference>
<keyword evidence="3" id="KW-0378">Hydrolase</keyword>
<dbReference type="PANTHER" id="PTHR23088">
    <property type="entry name" value="NITRILASE-RELATED"/>
    <property type="match status" value="1"/>
</dbReference>
<dbReference type="PROSITE" id="PS50263">
    <property type="entry name" value="CN_HYDROLASE"/>
    <property type="match status" value="1"/>
</dbReference>
<evidence type="ECO:0000259" key="2">
    <source>
        <dbReference type="PROSITE" id="PS50263"/>
    </source>
</evidence>
<comment type="caution">
    <text evidence="3">The sequence shown here is derived from an EMBL/GenBank/DDBJ whole genome shotgun (WGS) entry which is preliminary data.</text>
</comment>
<dbReference type="CDD" id="cd07197">
    <property type="entry name" value="nitrilase"/>
    <property type="match status" value="1"/>
</dbReference>
<reference evidence="3 4" key="1">
    <citation type="submission" date="2018-10" db="EMBL/GenBank/DDBJ databases">
        <title>Phylogenomics of Brevibacillus.</title>
        <authorList>
            <person name="Dunlap C."/>
        </authorList>
    </citation>
    <scope>NUCLEOTIDE SEQUENCE [LARGE SCALE GENOMIC DNA]</scope>
    <source>
        <strain evidence="3 4">JCM 15716</strain>
    </source>
</reference>
<comment type="similarity">
    <text evidence="1">Belongs to the carbon-nitrogen hydrolase superfamily. NIT1/NIT2 family.</text>
</comment>
<gene>
    <name evidence="3" type="ORF">EDM56_16195</name>
</gene>
<dbReference type="OrthoDB" id="9811121at2"/>
<dbReference type="InterPro" id="IPR003010">
    <property type="entry name" value="C-N_Hydrolase"/>
</dbReference>
<feature type="domain" description="CN hydrolase" evidence="2">
    <location>
        <begin position="14"/>
        <end position="248"/>
    </location>
</feature>
<dbReference type="InterPro" id="IPR036526">
    <property type="entry name" value="C-N_Hydrolase_sf"/>
</dbReference>